<dbReference type="Pfam" id="PF23106">
    <property type="entry name" value="EGF_Teneurin"/>
    <property type="match status" value="1"/>
</dbReference>
<dbReference type="Proteomes" id="UP000007797">
    <property type="component" value="Unassembled WGS sequence"/>
</dbReference>
<evidence type="ECO:0000313" key="3">
    <source>
        <dbReference type="EMBL" id="EGG18148.1"/>
    </source>
</evidence>
<dbReference type="Pfam" id="PF22933">
    <property type="entry name" value="ComC_SSD"/>
    <property type="match status" value="1"/>
</dbReference>
<dbReference type="OrthoDB" id="26095at2759"/>
<dbReference type="InterPro" id="IPR053331">
    <property type="entry name" value="EGF-like_comC"/>
</dbReference>
<dbReference type="CDD" id="cd00054">
    <property type="entry name" value="EGF_CA"/>
    <property type="match status" value="1"/>
</dbReference>
<keyword evidence="1" id="KW-1133">Transmembrane helix</keyword>
<accession>F4Q2C8</accession>
<evidence type="ECO:0000259" key="2">
    <source>
        <dbReference type="PROSITE" id="PS01186"/>
    </source>
</evidence>
<proteinExistence type="predicted"/>
<dbReference type="PROSITE" id="PS01186">
    <property type="entry name" value="EGF_2"/>
    <property type="match status" value="1"/>
</dbReference>
<feature type="domain" description="EGF-like" evidence="2">
    <location>
        <begin position="479"/>
        <end position="490"/>
    </location>
</feature>
<dbReference type="InterPro" id="IPR054484">
    <property type="entry name" value="ComC_SSD"/>
</dbReference>
<keyword evidence="1" id="KW-0812">Transmembrane</keyword>
<evidence type="ECO:0000313" key="4">
    <source>
        <dbReference type="Proteomes" id="UP000007797"/>
    </source>
</evidence>
<organism evidence="3 4">
    <name type="scientific">Cavenderia fasciculata</name>
    <name type="common">Slime mold</name>
    <name type="synonym">Dictyostelium fasciculatum</name>
    <dbReference type="NCBI Taxonomy" id="261658"/>
    <lineage>
        <taxon>Eukaryota</taxon>
        <taxon>Amoebozoa</taxon>
        <taxon>Evosea</taxon>
        <taxon>Eumycetozoa</taxon>
        <taxon>Dictyostelia</taxon>
        <taxon>Acytosteliales</taxon>
        <taxon>Cavenderiaceae</taxon>
        <taxon>Cavenderia</taxon>
    </lineage>
</organism>
<keyword evidence="4" id="KW-1185">Reference proteome</keyword>
<dbReference type="EMBL" id="GL883020">
    <property type="protein sequence ID" value="EGG18148.1"/>
    <property type="molecule type" value="Genomic_DNA"/>
</dbReference>
<evidence type="ECO:0000256" key="1">
    <source>
        <dbReference type="SAM" id="Phobius"/>
    </source>
</evidence>
<dbReference type="Gene3D" id="2.10.25.10">
    <property type="entry name" value="Laminin"/>
    <property type="match status" value="1"/>
</dbReference>
<feature type="transmembrane region" description="Helical" evidence="1">
    <location>
        <begin position="744"/>
        <end position="768"/>
    </location>
</feature>
<dbReference type="KEGG" id="dfa:DFA_06815"/>
<sequence length="794" mass="87965">MTSISTARINSAIWLISQYGLSIPQNEEGICSDGRFICQMGTDGFNHINNMTFESNHKLVSISNFFSQSNLKKVLIYNSPISSMTIDQTTYAPKLENIDINIRCDQDQTVTFTNSSFPLLGNAQFRAVGASTKTMNIIMQRPIPYLSAYVQDKTSLGAVNPTISYPERILGLAIGGPNYVLSPSDLGLYTNLEILQILYTTSTTFPITPYPKLDYLHVSHAVTINSLDLISVNGEYNITGNNIGWGRGIDLVSGISPNRELIDTDFTFNITEVGFIFKSLTSTNNVFNNFEYKISFQYFNPKALPTIRLNSTGEQCNITSFDEATFEIFCLLINPKQGYDAFVIENAYHSGMLRVDILQKPIVTSYSLEPPTYPPTTLNLYGYFTTISFPNNTQVYVNYTIDSEGLNPCNVTLVSPTHISCLFTKVPKPGLTDMALLTEGGSFLSSTMPFFPAPIPTVDDCKIKTNNCNGHGTCTNGQCQCDQGWTDFDCKIETKTAPGVIIQPNYTNPIVNFTTTGNYSFSFNLMSIQELDYENIVINELVTDKWNVSTNETQDLTSISYLFNNQNKSLLYESLVVISLIEFSNQSRSIDFGGDTIQIAGGSIKISVNITNWPYQSPMSTLRVIFSTIINNDQSIVGCDNSINTIDTFQQSADNGTLQYLRVVKDNVQFIGRFLDFMAFSKTQVMNVTSYGDPSNNQSLAIIGINSPICSVCLLDPDFSALVVDPNNYDQSGSCGTASKDSDWKIIVAIVVSVVGAVAIVIGAYIYTKKNRTFKKLKIMIQMKMQTRDSTSSK</sequence>
<dbReference type="InterPro" id="IPR000742">
    <property type="entry name" value="EGF"/>
</dbReference>
<name>F4Q2C8_CACFS</name>
<keyword evidence="1" id="KW-0472">Membrane</keyword>
<dbReference type="RefSeq" id="XP_004366189.1">
    <property type="nucleotide sequence ID" value="XM_004366132.1"/>
</dbReference>
<dbReference type="GeneID" id="14870066"/>
<dbReference type="PANTHER" id="PTHR24032">
    <property type="entry name" value="EGF-LIKE DOMAIN-CONTAINING PROTEIN-RELATED-RELATED"/>
    <property type="match status" value="1"/>
</dbReference>
<dbReference type="AlphaFoldDB" id="F4Q2C8"/>
<reference evidence="4" key="1">
    <citation type="journal article" date="2011" name="Genome Res.">
        <title>Phylogeny-wide analysis of social amoeba genomes highlights ancient origins for complex intercellular communication.</title>
        <authorList>
            <person name="Heidel A.J."/>
            <person name="Lawal H.M."/>
            <person name="Felder M."/>
            <person name="Schilde C."/>
            <person name="Helps N.R."/>
            <person name="Tunggal B."/>
            <person name="Rivero F."/>
            <person name="John U."/>
            <person name="Schleicher M."/>
            <person name="Eichinger L."/>
            <person name="Platzer M."/>
            <person name="Noegel A.A."/>
            <person name="Schaap P."/>
            <person name="Gloeckner G."/>
        </authorList>
    </citation>
    <scope>NUCLEOTIDE SEQUENCE [LARGE SCALE GENOMIC DNA]</scope>
    <source>
        <strain evidence="4">SH3</strain>
    </source>
</reference>
<gene>
    <name evidence="3" type="ORF">DFA_06815</name>
</gene>
<protein>
    <submittedName>
        <fullName evidence="3">Epidermal growth factor-related protein</fullName>
    </submittedName>
</protein>
<dbReference type="PANTHER" id="PTHR24032:SF16">
    <property type="entry name" value="EGF-LIKE DOMAIN-CONTAINING PROTEIN"/>
    <property type="match status" value="1"/>
</dbReference>